<dbReference type="EMBL" id="SFCI01001615">
    <property type="protein sequence ID" value="TFY75344.1"/>
    <property type="molecule type" value="Genomic_DNA"/>
</dbReference>
<dbReference type="PANTHER" id="PTHR13260:SF0">
    <property type="entry name" value="ANAPHASE-PROMOTING COMPLEX SUBUNIT 4"/>
    <property type="match status" value="1"/>
</dbReference>
<evidence type="ECO:0000256" key="4">
    <source>
        <dbReference type="ARBA" id="ARBA00022786"/>
    </source>
</evidence>
<evidence type="ECO:0000256" key="6">
    <source>
        <dbReference type="SAM" id="MobiDB-lite"/>
    </source>
</evidence>
<dbReference type="OrthoDB" id="10259843at2759"/>
<gene>
    <name evidence="8" type="ORF">EWM64_g8669</name>
</gene>
<evidence type="ECO:0000313" key="9">
    <source>
        <dbReference type="Proteomes" id="UP000298061"/>
    </source>
</evidence>
<dbReference type="InterPro" id="IPR024790">
    <property type="entry name" value="APC4_long_dom"/>
</dbReference>
<dbReference type="GO" id="GO:0005680">
    <property type="term" value="C:anaphase-promoting complex"/>
    <property type="evidence" value="ECO:0007669"/>
    <property type="project" value="InterPro"/>
</dbReference>
<feature type="domain" description="Anaphase-promoting complex subunit 4 long" evidence="7">
    <location>
        <begin position="130"/>
        <end position="326"/>
    </location>
</feature>
<evidence type="ECO:0000313" key="8">
    <source>
        <dbReference type="EMBL" id="TFY75344.1"/>
    </source>
</evidence>
<evidence type="ECO:0000256" key="2">
    <source>
        <dbReference type="ARBA" id="ARBA00022618"/>
    </source>
</evidence>
<dbReference type="GO" id="GO:0031145">
    <property type="term" value="P:anaphase-promoting complex-dependent catabolic process"/>
    <property type="evidence" value="ECO:0007669"/>
    <property type="project" value="InterPro"/>
</dbReference>
<evidence type="ECO:0000256" key="3">
    <source>
        <dbReference type="ARBA" id="ARBA00022776"/>
    </source>
</evidence>
<feature type="region of interest" description="Disordered" evidence="6">
    <location>
        <begin position="15"/>
        <end position="57"/>
    </location>
</feature>
<keyword evidence="5" id="KW-0131">Cell cycle</keyword>
<dbReference type="Proteomes" id="UP000298061">
    <property type="component" value="Unassembled WGS sequence"/>
</dbReference>
<proteinExistence type="predicted"/>
<keyword evidence="2" id="KW-0132">Cell division</keyword>
<evidence type="ECO:0000256" key="5">
    <source>
        <dbReference type="ARBA" id="ARBA00023306"/>
    </source>
</evidence>
<organism evidence="8 9">
    <name type="scientific">Hericium alpestre</name>
    <dbReference type="NCBI Taxonomy" id="135208"/>
    <lineage>
        <taxon>Eukaryota</taxon>
        <taxon>Fungi</taxon>
        <taxon>Dikarya</taxon>
        <taxon>Basidiomycota</taxon>
        <taxon>Agaricomycotina</taxon>
        <taxon>Agaricomycetes</taxon>
        <taxon>Russulales</taxon>
        <taxon>Hericiaceae</taxon>
        <taxon>Hericium</taxon>
    </lineage>
</organism>
<keyword evidence="3" id="KW-0498">Mitosis</keyword>
<reference evidence="8 9" key="1">
    <citation type="submission" date="2019-02" db="EMBL/GenBank/DDBJ databases">
        <title>Genome sequencing of the rare red list fungi Hericium alpestre (H. flagellum).</title>
        <authorList>
            <person name="Buettner E."/>
            <person name="Kellner H."/>
        </authorList>
    </citation>
    <scope>NUCLEOTIDE SEQUENCE [LARGE SCALE GENOMIC DNA]</scope>
    <source>
        <strain evidence="8 9">DSM 108284</strain>
    </source>
</reference>
<accession>A0A4Y9ZM41</accession>
<evidence type="ECO:0000256" key="1">
    <source>
        <dbReference type="ARBA" id="ARBA00016067"/>
    </source>
</evidence>
<dbReference type="STRING" id="135208.A0A4Y9ZM41"/>
<dbReference type="Pfam" id="PF12896">
    <property type="entry name" value="ANAPC4"/>
    <property type="match status" value="1"/>
</dbReference>
<dbReference type="InterPro" id="IPR024789">
    <property type="entry name" value="APC4"/>
</dbReference>
<feature type="compositionally biased region" description="Basic and acidic residues" evidence="6">
    <location>
        <begin position="38"/>
        <end position="51"/>
    </location>
</feature>
<dbReference type="GO" id="GO:0051301">
    <property type="term" value="P:cell division"/>
    <property type="evidence" value="ECO:0007669"/>
    <property type="project" value="UniProtKB-KW"/>
</dbReference>
<keyword evidence="4" id="KW-0833">Ubl conjugation pathway</keyword>
<dbReference type="PANTHER" id="PTHR13260">
    <property type="entry name" value="ANAPHASE PROMOTING COMPLEX SUBUNIT 4 APC4"/>
    <property type="match status" value="1"/>
</dbReference>
<evidence type="ECO:0000259" key="7">
    <source>
        <dbReference type="Pfam" id="PF12896"/>
    </source>
</evidence>
<name>A0A4Y9ZM41_9AGAM</name>
<comment type="caution">
    <text evidence="8">The sequence shown here is derived from an EMBL/GenBank/DDBJ whole genome shotgun (WGS) entry which is preliminary data.</text>
</comment>
<dbReference type="GO" id="GO:0034399">
    <property type="term" value="C:nuclear periphery"/>
    <property type="evidence" value="ECO:0007669"/>
    <property type="project" value="TreeGrafter"/>
</dbReference>
<dbReference type="AlphaFoldDB" id="A0A4Y9ZM41"/>
<protein>
    <recommendedName>
        <fullName evidence="1">Anaphase-promoting complex subunit 4</fullName>
    </recommendedName>
</protein>
<dbReference type="GO" id="GO:0070979">
    <property type="term" value="P:protein K11-linked ubiquitination"/>
    <property type="evidence" value="ECO:0007669"/>
    <property type="project" value="TreeGrafter"/>
</dbReference>
<keyword evidence="9" id="KW-1185">Reference proteome</keyword>
<sequence>MFAFHGLQSRVTHKPKMPDTITKWPMLPPDPLAASIEPPKRAGDLENRPGEELDEADDSNINSILAVSDTQGFLHCFLDGSCPLGSILVSALSTTSSLSKDPQQPILFAYRSAHGHTSLLPSSIHISLLAGRLPRDIARSSTTARELVWYVMRAVDEMRATWFGSDTQPGAKQPGQKWLQALQTLQPGGTGDKAMWSLTDLTLLLISGRSTEAISDFIGSGELMSERGLQKWETTVNEALMKLRDFAEQRVAPACQRFHIIMEEVLGWSQLPQFAICALQKEDIDFCLQMTSRAIVSANWLAATARRELSRFKEFMKWLRFEIANVNPTVEPMQQPRHDILEVNSYLMSGLVDSEIDSWFFHGPPKFSPQDLGVPHEKQDLPSVINRARHALLEDSSTNLSHTVIRRNLGTVARNMDTLIQVLAKRTEQIFALACEATARSARVSHNTGSMNGRPIPTAGPSSPDHTFIIRERTIVDKDEASVKASHFIQHLAIRGRSAEGRMCLCLIRLRYNREACSSPAYLGSAIIECRLAQDGGLFADFDLLDVDFFDDENLVVVFRTRDVPGKSPVR</sequence>